<sequence length="33" mass="3970">MESLNQEANHEAKERRSEHRITESVNHCRRPQP</sequence>
<feature type="region of interest" description="Disordered" evidence="1">
    <location>
        <begin position="1"/>
        <end position="33"/>
    </location>
</feature>
<evidence type="ECO:0000313" key="2">
    <source>
        <dbReference type="EMBL" id="KAF7811420.1"/>
    </source>
</evidence>
<proteinExistence type="predicted"/>
<name>A0A834SWA6_9FABA</name>
<dbReference type="Proteomes" id="UP000634136">
    <property type="component" value="Unassembled WGS sequence"/>
</dbReference>
<gene>
    <name evidence="2" type="ORF">G2W53_032396</name>
</gene>
<reference evidence="2" key="1">
    <citation type="submission" date="2020-09" db="EMBL/GenBank/DDBJ databases">
        <title>Genome-Enabled Discovery of Anthraquinone Biosynthesis in Senna tora.</title>
        <authorList>
            <person name="Kang S.-H."/>
            <person name="Pandey R.P."/>
            <person name="Lee C.-M."/>
            <person name="Sim J.-S."/>
            <person name="Jeong J.-T."/>
            <person name="Choi B.-S."/>
            <person name="Jung M."/>
            <person name="Ginzburg D."/>
            <person name="Zhao K."/>
            <person name="Won S.Y."/>
            <person name="Oh T.-J."/>
            <person name="Yu Y."/>
            <person name="Kim N.-H."/>
            <person name="Lee O.R."/>
            <person name="Lee T.-H."/>
            <person name="Bashyal P."/>
            <person name="Kim T.-S."/>
            <person name="Lee W.-H."/>
            <person name="Kawkins C."/>
            <person name="Kim C.-K."/>
            <person name="Kim J.S."/>
            <person name="Ahn B.O."/>
            <person name="Rhee S.Y."/>
            <person name="Sohng J.K."/>
        </authorList>
    </citation>
    <scope>NUCLEOTIDE SEQUENCE</scope>
    <source>
        <tissue evidence="2">Leaf</tissue>
    </source>
</reference>
<feature type="compositionally biased region" description="Basic and acidic residues" evidence="1">
    <location>
        <begin position="8"/>
        <end position="22"/>
    </location>
</feature>
<dbReference type="AlphaFoldDB" id="A0A834SWA6"/>
<accession>A0A834SWA6</accession>
<keyword evidence="3" id="KW-1185">Reference proteome</keyword>
<organism evidence="2 3">
    <name type="scientific">Senna tora</name>
    <dbReference type="NCBI Taxonomy" id="362788"/>
    <lineage>
        <taxon>Eukaryota</taxon>
        <taxon>Viridiplantae</taxon>
        <taxon>Streptophyta</taxon>
        <taxon>Embryophyta</taxon>
        <taxon>Tracheophyta</taxon>
        <taxon>Spermatophyta</taxon>
        <taxon>Magnoliopsida</taxon>
        <taxon>eudicotyledons</taxon>
        <taxon>Gunneridae</taxon>
        <taxon>Pentapetalae</taxon>
        <taxon>rosids</taxon>
        <taxon>fabids</taxon>
        <taxon>Fabales</taxon>
        <taxon>Fabaceae</taxon>
        <taxon>Caesalpinioideae</taxon>
        <taxon>Cassia clade</taxon>
        <taxon>Senna</taxon>
    </lineage>
</organism>
<evidence type="ECO:0000256" key="1">
    <source>
        <dbReference type="SAM" id="MobiDB-lite"/>
    </source>
</evidence>
<protein>
    <submittedName>
        <fullName evidence="2">Uncharacterized protein</fullName>
    </submittedName>
</protein>
<comment type="caution">
    <text evidence="2">The sequence shown here is derived from an EMBL/GenBank/DDBJ whole genome shotgun (WGS) entry which is preliminary data.</text>
</comment>
<evidence type="ECO:0000313" key="3">
    <source>
        <dbReference type="Proteomes" id="UP000634136"/>
    </source>
</evidence>
<dbReference type="EMBL" id="JAAIUW010000010">
    <property type="protein sequence ID" value="KAF7811420.1"/>
    <property type="molecule type" value="Genomic_DNA"/>
</dbReference>